<dbReference type="RefSeq" id="WP_189125181.1">
    <property type="nucleotide sequence ID" value="NZ_BMNH01000009.1"/>
</dbReference>
<reference evidence="2" key="1">
    <citation type="journal article" date="2014" name="Int. J. Syst. Evol. Microbiol.">
        <title>Complete genome sequence of Corynebacterium casei LMG S-19264T (=DSM 44701T), isolated from a smear-ripened cheese.</title>
        <authorList>
            <consortium name="US DOE Joint Genome Institute (JGI-PGF)"/>
            <person name="Walter F."/>
            <person name="Albersmeier A."/>
            <person name="Kalinowski J."/>
            <person name="Ruckert C."/>
        </authorList>
    </citation>
    <scope>NUCLEOTIDE SEQUENCE</scope>
    <source>
        <strain evidence="2">CGMCC 4.7368</strain>
    </source>
</reference>
<accession>A0A918DKF9</accession>
<proteinExistence type="predicted"/>
<dbReference type="AlphaFoldDB" id="A0A918DKF9"/>
<gene>
    <name evidence="2" type="ORF">GCM10012289_35170</name>
</gene>
<keyword evidence="3" id="KW-1185">Reference proteome</keyword>
<name>A0A918DKF9_9ACTN</name>
<evidence type="ECO:0000256" key="1">
    <source>
        <dbReference type="SAM" id="MobiDB-lite"/>
    </source>
</evidence>
<comment type="caution">
    <text evidence="2">The sequence shown here is derived from an EMBL/GenBank/DDBJ whole genome shotgun (WGS) entry which is preliminary data.</text>
</comment>
<feature type="region of interest" description="Disordered" evidence="1">
    <location>
        <begin position="97"/>
        <end position="116"/>
    </location>
</feature>
<protein>
    <submittedName>
        <fullName evidence="2">Uncharacterized protein</fullName>
    </submittedName>
</protein>
<organism evidence="2 3">
    <name type="scientific">Nonomuraea cavernae</name>
    <dbReference type="NCBI Taxonomy" id="2045107"/>
    <lineage>
        <taxon>Bacteria</taxon>
        <taxon>Bacillati</taxon>
        <taxon>Actinomycetota</taxon>
        <taxon>Actinomycetes</taxon>
        <taxon>Streptosporangiales</taxon>
        <taxon>Streptosporangiaceae</taxon>
        <taxon>Nonomuraea</taxon>
    </lineage>
</organism>
<dbReference type="Proteomes" id="UP000646523">
    <property type="component" value="Unassembled WGS sequence"/>
</dbReference>
<evidence type="ECO:0000313" key="2">
    <source>
        <dbReference type="EMBL" id="GGO70839.1"/>
    </source>
</evidence>
<sequence>MTLHESEAWLALDRTDRAAIRAEASVAGCTPYTPGWTAATLVLAQAEAPTQPGDAAGRALDVLERVPADRLRSTSRDRLRTLVNAMSEADIAPVRDLRERARALPPHTDIGGRSTA</sequence>
<dbReference type="EMBL" id="BMNH01000009">
    <property type="protein sequence ID" value="GGO70839.1"/>
    <property type="molecule type" value="Genomic_DNA"/>
</dbReference>
<evidence type="ECO:0000313" key="3">
    <source>
        <dbReference type="Proteomes" id="UP000646523"/>
    </source>
</evidence>
<reference evidence="2" key="2">
    <citation type="submission" date="2020-09" db="EMBL/GenBank/DDBJ databases">
        <authorList>
            <person name="Sun Q."/>
            <person name="Zhou Y."/>
        </authorList>
    </citation>
    <scope>NUCLEOTIDE SEQUENCE</scope>
    <source>
        <strain evidence="2">CGMCC 4.7368</strain>
    </source>
</reference>